<feature type="compositionally biased region" description="Polar residues" evidence="5">
    <location>
        <begin position="1846"/>
        <end position="1869"/>
    </location>
</feature>
<dbReference type="InterPro" id="IPR008383">
    <property type="entry name" value="API5"/>
</dbReference>
<feature type="transmembrane region" description="Helical" evidence="6">
    <location>
        <begin position="1012"/>
        <end position="1031"/>
    </location>
</feature>
<dbReference type="Proteomes" id="UP001437256">
    <property type="component" value="Unassembled WGS sequence"/>
</dbReference>
<comment type="subcellular location">
    <subcellularLocation>
        <location evidence="1">Membrane</location>
        <topology evidence="1">Multi-pass membrane protein</topology>
    </subcellularLocation>
</comment>
<evidence type="ECO:0000256" key="3">
    <source>
        <dbReference type="ARBA" id="ARBA00022989"/>
    </source>
</evidence>
<feature type="region of interest" description="Disordered" evidence="5">
    <location>
        <begin position="1759"/>
        <end position="1944"/>
    </location>
</feature>
<sequence length="1944" mass="217709">MTSKQNGSSEAVPVSSSWVSFTHPTISEHIQGGDDNDSTRFVGSPEALHIDSSPTAGTSRPAFGRSSSSPQAFSRRPTSNRLPSHGLSSTPKQSKQPEWSVFGQLMENEGQMGTPGSVMMRRRRPQDGDATPRGSLEDSYFGGNVSSPVVEQQAINQLGDGTDRMQSDTESSDSDSDSDSDTESTHSARSLPPPIREETTPKWYSPSRIPQIPVLYRNILKCSIAYFVASLFTYNDYLSSFMSDLVSYGPGGGKPLASGHMVATVAVYFNPAKTMGGMLEADIFCIFGLFYSAFVALASMSMFWWIDLKPGWEWLADVVAIVWVGVSMSFMAWMKVWMANPQFGTACSMMSIIIFVVVVKEGGWQTLLQVTFIVSCGIVISNIVCYLIWPTTATSNLQTNMTKTLDSFSTLLDMITDTFLLEESHKKSQGKLQRAVEAHQSSFTSLKKNLKEANSEWYFWGRFRAPIVADYPSPDDGLEQGLPRPIQTENRRQRAYEDAIDSLNRLGQHLNGLRSGTRLQYELTKAGVVEKKIKPRKGHGKRNGTGAVNGTDQGPLVDISVPEETQPEVPGEDDEETAVLKAAAAMFGDLVDDLGPPLKALSTTCITSLKRLRESFVQSHTQIHYHLHHHHRRSRNKRRKTVFHPGEFSELTADIDKALMRFESTSNHAVLRLYRKSDVISSFGVSPTVPFSSQHMAESLNSSVGSIRSLPAGTDERLGKSLFGPDDNFLVGQENEHVFLVYFFIFTLQEFSRELTSLVDAMERIYTIEQQRLTWSRWWARMCTVSMNCVKGISRLWRKEDATARKRSKSRVGLRKRLSQYIISAEKRAGRPWFPKVRPHAPNTGQTPSRKEMSFTGRMKQRLWSFGNRLTERDAKYAIKTGMATAILAAPAFFDSTRPIFVRYYGDWALISYFVVMSPTIGQTNFMGVHRVLGTLFSAVVAATVYSLFPENAVVLSIFGFFYSIPCFYLLVGQPKYAPSARFLLLTYNLTCLYCYNVRVRDISVIEVAKHRALAVTVGVVWAWLVSRFWWPSEARRELGRGLGELCLNMGWLYTRLVASNSFAPEYKDDEESDDDSRPPDSLMSPQQTRLNNSIQEFMAMRVLYCQAFGFFPLRWFGCARELHLQIKLIELQGLLAQTQHEPRMKGPFPVALYRSILTSLQTILDRLHSMRCVTTREEWYTSVRQDFILPVQRERRDMVGNIILFFSTLASAFQLKAPLPPYLPPAEESRQRLVDAIRGLEVVRNRDVKGSRQLLFFAYALTMKGVTQELKVLGRTLQDAFGVIGQSPEEFEALFVYDEETNGLVTRNDPHDVCLRHVVNRALFQFKCSLLIHLTSLTPSRLTLEARMDGGLKDLQNLMRRARSSPDKTGTTRKNALRQIIDATRSSYPQVKTFAARNMAELFPHFPDLEEEAVNAIYDLCEDPDSQVRIEGYTTLSMLSKVENKWVKRNADVLVQLLQSDEPNEVNVVRKALVEHLKLDSRVTLGVFCDQIVPSDEPMDEEESQMRDRLRTLVLDFVANEVKKDQWRKLAVPGSEAEGVLISGLMLALSKSGDADSQTIAKDILLQLPSFNSRSPQTSELCQAMLLKAKDSRSLDMDSGTTNTVASLNRTRPHLDLLRVMFLEKQLGDPESLLRFYQPLVSKPVLQRLSQQDQVFVISNFAETLAAINLTEQQSVRNILAFSNFCFDCLSNANLTQRQPHRACSILLQAAAELSKGGWQIPGPVASSLEGLERVLSSQPEDNKDLRELIRPLVPKKVEASPTPSISMPAPSVAKTDKTPQLAHPLPQRPPVFIQRPKSDISNPRPSDSSSNNPSPSMSRKHSLNSGDAQWGNKKAKKGGGYDSDTPSLLSRLATNVTNGDSANSHQVGDQKHPQQPPNRGQGLGGLSIKGAARLHHPHSDDNSSRSERPDEATHTSLMARLDGSNVADGERNGQRRRKKRNG</sequence>
<evidence type="ECO:0000259" key="7">
    <source>
        <dbReference type="Pfam" id="PF10334"/>
    </source>
</evidence>
<evidence type="ECO:0000313" key="10">
    <source>
        <dbReference type="Proteomes" id="UP001437256"/>
    </source>
</evidence>
<feature type="compositionally biased region" description="Basic and acidic residues" evidence="5">
    <location>
        <begin position="1899"/>
        <end position="1915"/>
    </location>
</feature>
<proteinExistence type="predicted"/>
<dbReference type="InterPro" id="IPR052430">
    <property type="entry name" value="IVT-Associated"/>
</dbReference>
<feature type="region of interest" description="Disordered" evidence="5">
    <location>
        <begin position="159"/>
        <end position="203"/>
    </location>
</feature>
<dbReference type="EMBL" id="JBBXMP010000026">
    <property type="protein sequence ID" value="KAL0067390.1"/>
    <property type="molecule type" value="Genomic_DNA"/>
</dbReference>
<dbReference type="Pfam" id="PF10334">
    <property type="entry name" value="BRE4"/>
    <property type="match status" value="1"/>
</dbReference>
<protein>
    <submittedName>
        <fullName evidence="9">Uncharacterized protein</fullName>
    </submittedName>
</protein>
<feature type="transmembrane region" description="Helical" evidence="6">
    <location>
        <begin position="366"/>
        <end position="389"/>
    </location>
</feature>
<dbReference type="InterPro" id="IPR018820">
    <property type="entry name" value="BRE4-related_DUF2421"/>
</dbReference>
<dbReference type="SUPFAM" id="SSF48371">
    <property type="entry name" value="ARM repeat"/>
    <property type="match status" value="1"/>
</dbReference>
<evidence type="ECO:0000256" key="6">
    <source>
        <dbReference type="SAM" id="Phobius"/>
    </source>
</evidence>
<dbReference type="Pfam" id="PF05918">
    <property type="entry name" value="API5"/>
    <property type="match status" value="1"/>
</dbReference>
<feature type="transmembrane region" description="Helical" evidence="6">
    <location>
        <begin position="283"/>
        <end position="306"/>
    </location>
</feature>
<comment type="caution">
    <text evidence="9">The sequence shown here is derived from an EMBL/GenBank/DDBJ whole genome shotgun (WGS) entry which is preliminary data.</text>
</comment>
<feature type="region of interest" description="Disordered" evidence="5">
    <location>
        <begin position="535"/>
        <end position="555"/>
    </location>
</feature>
<feature type="transmembrane region" description="Helical" evidence="6">
    <location>
        <begin position="954"/>
        <end position="971"/>
    </location>
</feature>
<organism evidence="9 10">
    <name type="scientific">Marasmius tenuissimus</name>
    <dbReference type="NCBI Taxonomy" id="585030"/>
    <lineage>
        <taxon>Eukaryota</taxon>
        <taxon>Fungi</taxon>
        <taxon>Dikarya</taxon>
        <taxon>Basidiomycota</taxon>
        <taxon>Agaricomycotina</taxon>
        <taxon>Agaricomycetes</taxon>
        <taxon>Agaricomycetidae</taxon>
        <taxon>Agaricales</taxon>
        <taxon>Marasmiineae</taxon>
        <taxon>Marasmiaceae</taxon>
        <taxon>Marasmius</taxon>
    </lineage>
</organism>
<reference evidence="9 10" key="1">
    <citation type="submission" date="2024-05" db="EMBL/GenBank/DDBJ databases">
        <title>A draft genome resource for the thread blight pathogen Marasmius tenuissimus strain MS-2.</title>
        <authorList>
            <person name="Yulfo-Soto G.E."/>
            <person name="Baruah I.K."/>
            <person name="Amoako-Attah I."/>
            <person name="Bukari Y."/>
            <person name="Meinhardt L.W."/>
            <person name="Bailey B.A."/>
            <person name="Cohen S.P."/>
        </authorList>
    </citation>
    <scope>NUCLEOTIDE SEQUENCE [LARGE SCALE GENOMIC DNA]</scope>
    <source>
        <strain evidence="9 10">MS-2</strain>
    </source>
</reference>
<feature type="transmembrane region" description="Helical" evidence="6">
    <location>
        <begin position="983"/>
        <end position="1000"/>
    </location>
</feature>
<name>A0ABR3A1D9_9AGAR</name>
<evidence type="ECO:0000256" key="2">
    <source>
        <dbReference type="ARBA" id="ARBA00022692"/>
    </source>
</evidence>
<feature type="compositionally biased region" description="Low complexity" evidence="5">
    <location>
        <begin position="1801"/>
        <end position="1819"/>
    </location>
</feature>
<keyword evidence="4 6" id="KW-0472">Membrane</keyword>
<evidence type="ECO:0000259" key="8">
    <source>
        <dbReference type="Pfam" id="PF13515"/>
    </source>
</evidence>
<feature type="compositionally biased region" description="Polar residues" evidence="5">
    <location>
        <begin position="65"/>
        <end position="97"/>
    </location>
</feature>
<dbReference type="Gene3D" id="1.25.10.10">
    <property type="entry name" value="Leucine-rich Repeat Variant"/>
    <property type="match status" value="1"/>
</dbReference>
<evidence type="ECO:0000256" key="4">
    <source>
        <dbReference type="ARBA" id="ARBA00023136"/>
    </source>
</evidence>
<dbReference type="InterPro" id="IPR011989">
    <property type="entry name" value="ARM-like"/>
</dbReference>
<feature type="transmembrane region" description="Helical" evidence="6">
    <location>
        <begin position="343"/>
        <end position="360"/>
    </location>
</feature>
<feature type="domain" description="Integral membrane bound transporter" evidence="8">
    <location>
        <begin position="904"/>
        <end position="1026"/>
    </location>
</feature>
<keyword evidence="2 6" id="KW-0812">Transmembrane</keyword>
<dbReference type="PANTHER" id="PTHR47804:SF1">
    <property type="entry name" value="DUF2421 DOMAIN-CONTAINING PROTEIN"/>
    <property type="match status" value="1"/>
</dbReference>
<feature type="compositionally biased region" description="Acidic residues" evidence="5">
    <location>
        <begin position="170"/>
        <end position="182"/>
    </location>
</feature>
<gene>
    <name evidence="9" type="ORF">AAF712_005619</name>
</gene>
<keyword evidence="10" id="KW-1185">Reference proteome</keyword>
<dbReference type="InterPro" id="IPR049453">
    <property type="entry name" value="Memb_transporter_dom"/>
</dbReference>
<feature type="region of interest" description="Disordered" evidence="5">
    <location>
        <begin position="1067"/>
        <end position="1087"/>
    </location>
</feature>
<dbReference type="PANTHER" id="PTHR47804">
    <property type="entry name" value="60S RIBOSOMAL PROTEIN L19"/>
    <property type="match status" value="1"/>
</dbReference>
<keyword evidence="3 6" id="KW-1133">Transmembrane helix</keyword>
<evidence type="ECO:0000313" key="9">
    <source>
        <dbReference type="EMBL" id="KAL0067390.1"/>
    </source>
</evidence>
<evidence type="ECO:0000256" key="5">
    <source>
        <dbReference type="SAM" id="MobiDB-lite"/>
    </source>
</evidence>
<dbReference type="InterPro" id="IPR016024">
    <property type="entry name" value="ARM-type_fold"/>
</dbReference>
<feature type="region of interest" description="Disordered" evidence="5">
    <location>
        <begin position="23"/>
        <end position="147"/>
    </location>
</feature>
<evidence type="ECO:0000256" key="1">
    <source>
        <dbReference type="ARBA" id="ARBA00004141"/>
    </source>
</evidence>
<feature type="domain" description="DUF2421" evidence="7">
    <location>
        <begin position="1123"/>
        <end position="1225"/>
    </location>
</feature>
<dbReference type="Pfam" id="PF13515">
    <property type="entry name" value="FUSC_2"/>
    <property type="match status" value="1"/>
</dbReference>
<accession>A0ABR3A1D9</accession>
<feature type="transmembrane region" description="Helical" evidence="6">
    <location>
        <begin position="928"/>
        <end position="948"/>
    </location>
</feature>